<organism evidence="9 10">
    <name type="scientific">Phytophthora megakarya</name>
    <dbReference type="NCBI Taxonomy" id="4795"/>
    <lineage>
        <taxon>Eukaryota</taxon>
        <taxon>Sar</taxon>
        <taxon>Stramenopiles</taxon>
        <taxon>Oomycota</taxon>
        <taxon>Peronosporomycetes</taxon>
        <taxon>Peronosporales</taxon>
        <taxon>Peronosporaceae</taxon>
        <taxon>Phytophthora</taxon>
    </lineage>
</organism>
<keyword evidence="3" id="KW-0540">Nuclease</keyword>
<dbReference type="GO" id="GO:0004519">
    <property type="term" value="F:endonuclease activity"/>
    <property type="evidence" value="ECO:0007669"/>
    <property type="project" value="UniProtKB-KW"/>
</dbReference>
<dbReference type="PANTHER" id="PTHR34072">
    <property type="entry name" value="ENZYMATIC POLYPROTEIN-RELATED"/>
    <property type="match status" value="1"/>
</dbReference>
<dbReference type="EMBL" id="NBNE01004629">
    <property type="protein sequence ID" value="OWZ05061.1"/>
    <property type="molecule type" value="Genomic_DNA"/>
</dbReference>
<evidence type="ECO:0000313" key="10">
    <source>
        <dbReference type="Proteomes" id="UP000198211"/>
    </source>
</evidence>
<dbReference type="Pfam" id="PF17917">
    <property type="entry name" value="RT_RNaseH"/>
    <property type="match status" value="1"/>
</dbReference>
<keyword evidence="4" id="KW-0255">Endonuclease</keyword>
<dbReference type="AlphaFoldDB" id="A0A225VHK3"/>
<dbReference type="InterPro" id="IPR041373">
    <property type="entry name" value="RT_RNaseH"/>
</dbReference>
<keyword evidence="6" id="KW-0695">RNA-directed DNA polymerase</keyword>
<comment type="caution">
    <text evidence="9">The sequence shown here is derived from an EMBL/GenBank/DDBJ whole genome shotgun (WGS) entry which is preliminary data.</text>
</comment>
<dbReference type="GO" id="GO:0016787">
    <property type="term" value="F:hydrolase activity"/>
    <property type="evidence" value="ECO:0007669"/>
    <property type="project" value="UniProtKB-KW"/>
</dbReference>
<evidence type="ECO:0000256" key="4">
    <source>
        <dbReference type="ARBA" id="ARBA00022759"/>
    </source>
</evidence>
<feature type="domain" description="Reverse transcriptase RNase H-like" evidence="8">
    <location>
        <begin position="1"/>
        <end position="77"/>
    </location>
</feature>
<evidence type="ECO:0000256" key="3">
    <source>
        <dbReference type="ARBA" id="ARBA00022722"/>
    </source>
</evidence>
<keyword evidence="5" id="KW-0378">Hydrolase</keyword>
<protein>
    <submittedName>
        <fullName evidence="9">DNA/RNA polymerase</fullName>
    </submittedName>
</protein>
<accession>A0A225VHK3</accession>
<keyword evidence="10" id="KW-1185">Reference proteome</keyword>
<evidence type="ECO:0000256" key="1">
    <source>
        <dbReference type="ARBA" id="ARBA00022679"/>
    </source>
</evidence>
<dbReference type="GO" id="GO:0003964">
    <property type="term" value="F:RNA-directed DNA polymerase activity"/>
    <property type="evidence" value="ECO:0007669"/>
    <property type="project" value="UniProtKB-KW"/>
</dbReference>
<dbReference type="STRING" id="4795.A0A225VHK3"/>
<evidence type="ECO:0000313" key="9">
    <source>
        <dbReference type="EMBL" id="OWZ05061.1"/>
    </source>
</evidence>
<sequence length="298" mass="33019">MQDKSNGWQPISFASKVNSETDSKYGITELECFVLFRRYLYGRRFEIITDHAALKWLMTSTNLTGKLHQWALTLQEFDFEVHYRPGSTNVVADALSRAPVAATGDADEDGERRQHGELFGKILSTKRAVVEPLPRAAKRPMYVASRVSEEAAQDNEETAANDEASIAGTIVELTHNNSDFHVTPTREQDNGGAVITMPESTSTAVSIMPTTRAKPRKAVTWADGWARAEVPDGVVDNAEQHEQPTTRTSMPGVGRNKGGTMLTTASDDTTDTDQRRAVQIVAVRQRREREPTLQLTDD</sequence>
<feature type="region of interest" description="Disordered" evidence="7">
    <location>
        <begin position="236"/>
        <end position="277"/>
    </location>
</feature>
<evidence type="ECO:0000256" key="6">
    <source>
        <dbReference type="ARBA" id="ARBA00022918"/>
    </source>
</evidence>
<gene>
    <name evidence="9" type="ORF">PHMEG_00022923</name>
</gene>
<evidence type="ECO:0000256" key="7">
    <source>
        <dbReference type="SAM" id="MobiDB-lite"/>
    </source>
</evidence>
<evidence type="ECO:0000259" key="8">
    <source>
        <dbReference type="Pfam" id="PF17917"/>
    </source>
</evidence>
<dbReference type="OrthoDB" id="10053647at2759"/>
<keyword evidence="2" id="KW-0548">Nucleotidyltransferase</keyword>
<dbReference type="InterPro" id="IPR043502">
    <property type="entry name" value="DNA/RNA_pol_sf"/>
</dbReference>
<dbReference type="Proteomes" id="UP000198211">
    <property type="component" value="Unassembled WGS sequence"/>
</dbReference>
<keyword evidence="1" id="KW-0808">Transferase</keyword>
<reference evidence="10" key="1">
    <citation type="submission" date="2017-03" db="EMBL/GenBank/DDBJ databases">
        <title>Phytopthora megakarya and P. palmivora, two closely related causual agents of cacao black pod achieved similar genome size and gene model numbers by different mechanisms.</title>
        <authorList>
            <person name="Ali S."/>
            <person name="Shao J."/>
            <person name="Larry D.J."/>
            <person name="Kronmiller B."/>
            <person name="Shen D."/>
            <person name="Strem M.D."/>
            <person name="Melnick R.L."/>
            <person name="Guiltinan M.J."/>
            <person name="Tyler B.M."/>
            <person name="Meinhardt L.W."/>
            <person name="Bailey B.A."/>
        </authorList>
    </citation>
    <scope>NUCLEOTIDE SEQUENCE [LARGE SCALE GENOMIC DNA]</scope>
    <source>
        <strain evidence="10">zdho120</strain>
    </source>
</reference>
<name>A0A225VHK3_9STRA</name>
<dbReference type="PANTHER" id="PTHR34072:SF58">
    <property type="entry name" value="DNA (CYTOSINE-5-)-METHYLTRANSFERASE"/>
    <property type="match status" value="1"/>
</dbReference>
<proteinExistence type="predicted"/>
<evidence type="ECO:0000256" key="2">
    <source>
        <dbReference type="ARBA" id="ARBA00022695"/>
    </source>
</evidence>
<dbReference type="CDD" id="cd09274">
    <property type="entry name" value="RNase_HI_RT_Ty3"/>
    <property type="match status" value="1"/>
</dbReference>
<evidence type="ECO:0000256" key="5">
    <source>
        <dbReference type="ARBA" id="ARBA00022801"/>
    </source>
</evidence>
<dbReference type="SUPFAM" id="SSF56672">
    <property type="entry name" value="DNA/RNA polymerases"/>
    <property type="match status" value="1"/>
</dbReference>